<gene>
    <name evidence="1" type="ORF">METZ01_LOCUS498673</name>
</gene>
<dbReference type="EMBL" id="UINC01218687">
    <property type="protein sequence ID" value="SVE45819.1"/>
    <property type="molecule type" value="Genomic_DNA"/>
</dbReference>
<organism evidence="1">
    <name type="scientific">marine metagenome</name>
    <dbReference type="NCBI Taxonomy" id="408172"/>
    <lineage>
        <taxon>unclassified sequences</taxon>
        <taxon>metagenomes</taxon>
        <taxon>ecological metagenomes</taxon>
    </lineage>
</organism>
<protein>
    <submittedName>
        <fullName evidence="1">Uncharacterized protein</fullName>
    </submittedName>
</protein>
<accession>A0A383DNC8</accession>
<evidence type="ECO:0000313" key="1">
    <source>
        <dbReference type="EMBL" id="SVE45819.1"/>
    </source>
</evidence>
<proteinExistence type="predicted"/>
<reference evidence="1" key="1">
    <citation type="submission" date="2018-05" db="EMBL/GenBank/DDBJ databases">
        <authorList>
            <person name="Lanie J.A."/>
            <person name="Ng W.-L."/>
            <person name="Kazmierczak K.M."/>
            <person name="Andrzejewski T.M."/>
            <person name="Davidsen T.M."/>
            <person name="Wayne K.J."/>
            <person name="Tettelin H."/>
            <person name="Glass J.I."/>
            <person name="Rusch D."/>
            <person name="Podicherti R."/>
            <person name="Tsui H.-C.T."/>
            <person name="Winkler M.E."/>
        </authorList>
    </citation>
    <scope>NUCLEOTIDE SEQUENCE</scope>
</reference>
<name>A0A383DNC8_9ZZZZ</name>
<dbReference type="AlphaFoldDB" id="A0A383DNC8"/>
<sequence>MTVGSSTLELISLIDKRGEAPLDKNIPERVDDLYLKKELNQPIPPLERRWKMKHLLLTTIAAVLLVGCASTSQHSTSPSDTKNR</sequence>